<comment type="caution">
    <text evidence="1">The sequence shown here is derived from an EMBL/GenBank/DDBJ whole genome shotgun (WGS) entry which is preliminary data.</text>
</comment>
<organism evidence="1">
    <name type="scientific">sediment metagenome</name>
    <dbReference type="NCBI Taxonomy" id="749907"/>
    <lineage>
        <taxon>unclassified sequences</taxon>
        <taxon>metagenomes</taxon>
        <taxon>ecological metagenomes</taxon>
    </lineage>
</organism>
<evidence type="ECO:0000313" key="1">
    <source>
        <dbReference type="EMBL" id="EFK96372.1"/>
    </source>
</evidence>
<gene>
    <name evidence="1" type="ORF">LDC_1604</name>
</gene>
<protein>
    <submittedName>
        <fullName evidence="1">Uncharacterized protein</fullName>
    </submittedName>
</protein>
<proteinExistence type="predicted"/>
<reference evidence="1" key="2">
    <citation type="journal article" date="2011" name="Microb. Ecol.">
        <title>Taxonomic and Functional Metagenomic Profiling of the Microbial Community in the Anoxic Sediment of a Sub-saline Shallow Lake (Laguna de Carrizo, Central Spain).</title>
        <authorList>
            <person name="Ferrer M."/>
            <person name="Guazzaroni M.E."/>
            <person name="Richter M."/>
            <person name="Garcia-Salamanca A."/>
            <person name="Yarza P."/>
            <person name="Suarez-Suarez A."/>
            <person name="Solano J."/>
            <person name="Alcaide M."/>
            <person name="van Dillewijn P."/>
            <person name="Molina-Henares M.A."/>
            <person name="Lopez-Cortes N."/>
            <person name="Al-Ramahi Y."/>
            <person name="Guerrero C."/>
            <person name="Acosta A."/>
            <person name="de Eugenio L.I."/>
            <person name="Martinez V."/>
            <person name="Marques S."/>
            <person name="Rojo F."/>
            <person name="Santero E."/>
            <person name="Genilloud O."/>
            <person name="Perez-Perez J."/>
            <person name="Rossello-Mora R."/>
            <person name="Ramos J.L."/>
        </authorList>
    </citation>
    <scope>NUCLEOTIDE SEQUENCE</scope>
</reference>
<name>D9PJ95_9ZZZZ</name>
<dbReference type="AlphaFoldDB" id="D9PJ95"/>
<reference evidence="1" key="1">
    <citation type="submission" date="2010-07" db="EMBL/GenBank/DDBJ databases">
        <authorList>
            <consortium name="CONSOLIDER consortium CSD2007-00005"/>
            <person name="Guazzaroni M.-E."/>
            <person name="Richter M."/>
            <person name="Garcia-Salamanca A."/>
            <person name="Yarza P."/>
            <person name="Ferrer M."/>
        </authorList>
    </citation>
    <scope>NUCLEOTIDE SEQUENCE</scope>
</reference>
<sequence length="69" mass="8458">MKGFKINFFSKASIFYKKKHFCQKEIWIFRRKKYIKITIFKKIIKIKMQELKLEDILSQTSDLNVVKKV</sequence>
<accession>D9PJ95</accession>
<dbReference type="EMBL" id="ADZX01000504">
    <property type="protein sequence ID" value="EFK96372.1"/>
    <property type="molecule type" value="Genomic_DNA"/>
</dbReference>